<dbReference type="GO" id="GO:0003735">
    <property type="term" value="F:structural constituent of ribosome"/>
    <property type="evidence" value="ECO:0007669"/>
    <property type="project" value="InterPro"/>
</dbReference>
<keyword evidence="2" id="KW-0689">Ribosomal protein</keyword>
<dbReference type="SUPFAM" id="SSF57716">
    <property type="entry name" value="Glucocorticoid receptor-like (DNA-binding domain)"/>
    <property type="match status" value="1"/>
</dbReference>
<dbReference type="AlphaFoldDB" id="A0A2H9TM24"/>
<proteinExistence type="inferred from homology"/>
<dbReference type="Proteomes" id="UP000240830">
    <property type="component" value="Unassembled WGS sequence"/>
</dbReference>
<dbReference type="GO" id="GO:0006412">
    <property type="term" value="P:translation"/>
    <property type="evidence" value="ECO:0007669"/>
    <property type="project" value="InterPro"/>
</dbReference>
<dbReference type="OrthoDB" id="413436at2759"/>
<evidence type="ECO:0000313" key="5">
    <source>
        <dbReference type="Proteomes" id="UP000240830"/>
    </source>
</evidence>
<dbReference type="STRING" id="1246581.A0A2H9TM24"/>
<name>A0A2H9TM24_9FUNG</name>
<keyword evidence="5" id="KW-1185">Reference proteome</keyword>
<accession>A0A2H9TM24</accession>
<dbReference type="PANTHER" id="PTHR19836:SF19">
    <property type="entry name" value="SMALL RIBOSOMAL SUBUNIT PROTEIN US14M"/>
    <property type="match status" value="1"/>
</dbReference>
<dbReference type="InterPro" id="IPR001209">
    <property type="entry name" value="Ribosomal_uS14"/>
</dbReference>
<dbReference type="Gene3D" id="1.10.287.1480">
    <property type="match status" value="1"/>
</dbReference>
<keyword evidence="3" id="KW-0687">Ribonucleoprotein</keyword>
<dbReference type="GO" id="GO:0005763">
    <property type="term" value="C:mitochondrial small ribosomal subunit"/>
    <property type="evidence" value="ECO:0007669"/>
    <property type="project" value="TreeGrafter"/>
</dbReference>
<reference evidence="4 5" key="1">
    <citation type="submission" date="2016-10" db="EMBL/GenBank/DDBJ databases">
        <title>The genome of Paramicrosporidium saccamoebae is the missing link in understanding Cryptomycota and Microsporidia evolution.</title>
        <authorList>
            <person name="Quandt C.A."/>
            <person name="Beaudet D."/>
            <person name="Corsaro D."/>
            <person name="Michel R."/>
            <person name="Corradi N."/>
            <person name="James T."/>
        </authorList>
    </citation>
    <scope>NUCLEOTIDE SEQUENCE [LARGE SCALE GENOMIC DNA]</scope>
    <source>
        <strain evidence="4 5">KSL3</strain>
    </source>
</reference>
<sequence>MLGDTLLLTNDCYYIHHSYPQSKDFYHKHPRIPGRLRMKGKMLFDRVRRRIAADSEIPRMALRYITHNDALPTKTRMLAQFKLAEMPAATSLVRMVRRCILTGRGRAVLDEFNVNRMRFRDMALKGQLLGVQRSSW</sequence>
<gene>
    <name evidence="4" type="ORF">PSACC_01484</name>
</gene>
<protein>
    <recommendedName>
        <fullName evidence="6">Ribosomal protein S14</fullName>
    </recommendedName>
</protein>
<comment type="caution">
    <text evidence="4">The sequence shown here is derived from an EMBL/GenBank/DDBJ whole genome shotgun (WGS) entry which is preliminary data.</text>
</comment>
<dbReference type="EMBL" id="MTSL01000106">
    <property type="protein sequence ID" value="PJF18700.1"/>
    <property type="molecule type" value="Genomic_DNA"/>
</dbReference>
<evidence type="ECO:0000256" key="3">
    <source>
        <dbReference type="ARBA" id="ARBA00023274"/>
    </source>
</evidence>
<evidence type="ECO:0000313" key="4">
    <source>
        <dbReference type="EMBL" id="PJF18700.1"/>
    </source>
</evidence>
<evidence type="ECO:0000256" key="2">
    <source>
        <dbReference type="ARBA" id="ARBA00022980"/>
    </source>
</evidence>
<dbReference type="Pfam" id="PF00253">
    <property type="entry name" value="Ribosomal_S14"/>
    <property type="match status" value="1"/>
</dbReference>
<comment type="similarity">
    <text evidence="1">Belongs to the universal ribosomal protein uS14 family.</text>
</comment>
<evidence type="ECO:0008006" key="6">
    <source>
        <dbReference type="Google" id="ProtNLM"/>
    </source>
</evidence>
<organism evidence="4 5">
    <name type="scientific">Paramicrosporidium saccamoebae</name>
    <dbReference type="NCBI Taxonomy" id="1246581"/>
    <lineage>
        <taxon>Eukaryota</taxon>
        <taxon>Fungi</taxon>
        <taxon>Fungi incertae sedis</taxon>
        <taxon>Cryptomycota</taxon>
        <taxon>Cryptomycota incertae sedis</taxon>
        <taxon>Paramicrosporidium</taxon>
    </lineage>
</organism>
<dbReference type="PANTHER" id="PTHR19836">
    <property type="entry name" value="30S RIBOSOMAL PROTEIN S14"/>
    <property type="match status" value="1"/>
</dbReference>
<evidence type="ECO:0000256" key="1">
    <source>
        <dbReference type="ARBA" id="ARBA00009083"/>
    </source>
</evidence>